<dbReference type="AlphaFoldDB" id="A0AAP0WT29"/>
<gene>
    <name evidence="1" type="ORF">L1049_028192</name>
</gene>
<accession>A0AAP0WT29</accession>
<protein>
    <submittedName>
        <fullName evidence="1">Uncharacterized protein</fullName>
    </submittedName>
</protein>
<name>A0AAP0WT29_LIQFO</name>
<dbReference type="Proteomes" id="UP001415857">
    <property type="component" value="Unassembled WGS sequence"/>
</dbReference>
<evidence type="ECO:0000313" key="2">
    <source>
        <dbReference type="Proteomes" id="UP001415857"/>
    </source>
</evidence>
<evidence type="ECO:0000313" key="1">
    <source>
        <dbReference type="EMBL" id="KAK9278619.1"/>
    </source>
</evidence>
<organism evidence="1 2">
    <name type="scientific">Liquidambar formosana</name>
    <name type="common">Formosan gum</name>
    <dbReference type="NCBI Taxonomy" id="63359"/>
    <lineage>
        <taxon>Eukaryota</taxon>
        <taxon>Viridiplantae</taxon>
        <taxon>Streptophyta</taxon>
        <taxon>Embryophyta</taxon>
        <taxon>Tracheophyta</taxon>
        <taxon>Spermatophyta</taxon>
        <taxon>Magnoliopsida</taxon>
        <taxon>eudicotyledons</taxon>
        <taxon>Gunneridae</taxon>
        <taxon>Pentapetalae</taxon>
        <taxon>Saxifragales</taxon>
        <taxon>Altingiaceae</taxon>
        <taxon>Liquidambar</taxon>
    </lineage>
</organism>
<reference evidence="1 2" key="1">
    <citation type="journal article" date="2024" name="Plant J.">
        <title>Genome sequences and population genomics reveal climatic adaptation and genomic divergence between two closely related sweetgum species.</title>
        <authorList>
            <person name="Xu W.Q."/>
            <person name="Ren C.Q."/>
            <person name="Zhang X.Y."/>
            <person name="Comes H.P."/>
            <person name="Liu X.H."/>
            <person name="Li Y.G."/>
            <person name="Kettle C.J."/>
            <person name="Jalonen R."/>
            <person name="Gaisberger H."/>
            <person name="Ma Y.Z."/>
            <person name="Qiu Y.X."/>
        </authorList>
    </citation>
    <scope>NUCLEOTIDE SEQUENCE [LARGE SCALE GENOMIC DNA]</scope>
    <source>
        <strain evidence="1">Hangzhou</strain>
    </source>
</reference>
<keyword evidence="2" id="KW-1185">Reference proteome</keyword>
<comment type="caution">
    <text evidence="1">The sequence shown here is derived from an EMBL/GenBank/DDBJ whole genome shotgun (WGS) entry which is preliminary data.</text>
</comment>
<dbReference type="EMBL" id="JBBPBK010000009">
    <property type="protein sequence ID" value="KAK9278619.1"/>
    <property type="molecule type" value="Genomic_DNA"/>
</dbReference>
<proteinExistence type="predicted"/>
<sequence length="96" mass="10624">MDRATSEGSMNCDDAVEAMAVKGKKGENEADFDSSSFRLEASVNEGEKYFKITTSYTSFSVDSFCTELASNKREQGKIYWLKQILHGSLAEGVFSD</sequence>